<feature type="transmembrane region" description="Helical" evidence="1">
    <location>
        <begin position="21"/>
        <end position="44"/>
    </location>
</feature>
<dbReference type="RefSeq" id="WP_025062880.1">
    <property type="nucleotide sequence ID" value="NZ_RAQK01000001.1"/>
</dbReference>
<dbReference type="AlphaFoldDB" id="A0A420DNS4"/>
<evidence type="ECO:0008006" key="4">
    <source>
        <dbReference type="Google" id="ProtNLM"/>
    </source>
</evidence>
<feature type="transmembrane region" description="Helical" evidence="1">
    <location>
        <begin position="64"/>
        <end position="84"/>
    </location>
</feature>
<keyword evidence="1" id="KW-1133">Transmembrane helix</keyword>
<keyword evidence="1" id="KW-0812">Transmembrane</keyword>
<evidence type="ECO:0000256" key="1">
    <source>
        <dbReference type="SAM" id="Phobius"/>
    </source>
</evidence>
<evidence type="ECO:0000313" key="3">
    <source>
        <dbReference type="Proteomes" id="UP000284407"/>
    </source>
</evidence>
<gene>
    <name evidence="2" type="ORF">C8N30_0472</name>
</gene>
<name>A0A420DNS4_9RHOB</name>
<evidence type="ECO:0000313" key="2">
    <source>
        <dbReference type="EMBL" id="RKE95926.1"/>
    </source>
</evidence>
<dbReference type="OrthoDB" id="7631418at2"/>
<protein>
    <recommendedName>
        <fullName evidence="4">LexA-binding, inner membrane-associated hydrolase</fullName>
    </recommendedName>
</protein>
<feature type="transmembrane region" description="Helical" evidence="1">
    <location>
        <begin position="91"/>
        <end position="110"/>
    </location>
</feature>
<proteinExistence type="predicted"/>
<feature type="transmembrane region" description="Helical" evidence="1">
    <location>
        <begin position="139"/>
        <end position="160"/>
    </location>
</feature>
<organism evidence="2 3">
    <name type="scientific">Sulfitobacter guttiformis</name>
    <dbReference type="NCBI Taxonomy" id="74349"/>
    <lineage>
        <taxon>Bacteria</taxon>
        <taxon>Pseudomonadati</taxon>
        <taxon>Pseudomonadota</taxon>
        <taxon>Alphaproteobacteria</taxon>
        <taxon>Rhodobacterales</taxon>
        <taxon>Roseobacteraceae</taxon>
        <taxon>Sulfitobacter</taxon>
    </lineage>
</organism>
<sequence length="191" mass="20843">MNTPAHLLIGAAAMGKRGQPAVIWAAVAGALTPDVSLYVLAAGALYVLGTPPDIVFNQLYFSDAWQAIFAVDNSFIVWGALFGIACWRRRAWAVAFAGAGLIHLALDFPLHHDDGRAHFWPISSWVFESPLSYWDHGHGAAWIAPLEGALAAAAAVRLWLWRPGWRIGVTVAALLVAELSVTWIWVFVFRT</sequence>
<comment type="caution">
    <text evidence="2">The sequence shown here is derived from an EMBL/GenBank/DDBJ whole genome shotgun (WGS) entry which is preliminary data.</text>
</comment>
<keyword evidence="1" id="KW-0472">Membrane</keyword>
<keyword evidence="3" id="KW-1185">Reference proteome</keyword>
<dbReference type="EMBL" id="RAQK01000001">
    <property type="protein sequence ID" value="RKE95926.1"/>
    <property type="molecule type" value="Genomic_DNA"/>
</dbReference>
<accession>A0A420DNS4</accession>
<feature type="transmembrane region" description="Helical" evidence="1">
    <location>
        <begin position="167"/>
        <end position="188"/>
    </location>
</feature>
<reference evidence="2 3" key="1">
    <citation type="submission" date="2018-09" db="EMBL/GenBank/DDBJ databases">
        <title>Genomic Encyclopedia of Archaeal and Bacterial Type Strains, Phase II (KMG-II): from individual species to whole genera.</title>
        <authorList>
            <person name="Goeker M."/>
        </authorList>
    </citation>
    <scope>NUCLEOTIDE SEQUENCE [LARGE SCALE GENOMIC DNA]</scope>
    <source>
        <strain evidence="2 3">DSM 11458</strain>
    </source>
</reference>
<dbReference type="STRING" id="1443111.Z949_2441"/>
<dbReference type="Proteomes" id="UP000284407">
    <property type="component" value="Unassembled WGS sequence"/>
</dbReference>